<dbReference type="Pfam" id="PF03625">
    <property type="entry name" value="DUF302"/>
    <property type="match status" value="1"/>
</dbReference>
<evidence type="ECO:0000259" key="1">
    <source>
        <dbReference type="Pfam" id="PF03625"/>
    </source>
</evidence>
<dbReference type="PANTHER" id="PTHR38342">
    <property type="entry name" value="SLR5037 PROTEIN"/>
    <property type="match status" value="1"/>
</dbReference>
<proteinExistence type="predicted"/>
<dbReference type="AlphaFoldDB" id="A0A4R3PTW8"/>
<protein>
    <submittedName>
        <fullName evidence="2">Uncharacterized protein (DUF302 family)</fullName>
    </submittedName>
</protein>
<organism evidence="2 3">
    <name type="scientific">Rhizobium sullae</name>
    <name type="common">Rhizobium hedysari</name>
    <dbReference type="NCBI Taxonomy" id="50338"/>
    <lineage>
        <taxon>Bacteria</taxon>
        <taxon>Pseudomonadati</taxon>
        <taxon>Pseudomonadota</taxon>
        <taxon>Alphaproteobacteria</taxon>
        <taxon>Hyphomicrobiales</taxon>
        <taxon>Rhizobiaceae</taxon>
        <taxon>Rhizobium/Agrobacterium group</taxon>
        <taxon>Rhizobium</taxon>
    </lineage>
</organism>
<gene>
    <name evidence="2" type="ORF">EV132_12371</name>
</gene>
<evidence type="ECO:0000313" key="3">
    <source>
        <dbReference type="Proteomes" id="UP000294576"/>
    </source>
</evidence>
<dbReference type="Proteomes" id="UP000294576">
    <property type="component" value="Unassembled WGS sequence"/>
</dbReference>
<dbReference type="PANTHER" id="PTHR38342:SF2">
    <property type="entry name" value="INNER MEMBRANE OR EXPORTED"/>
    <property type="match status" value="1"/>
</dbReference>
<dbReference type="InterPro" id="IPR005180">
    <property type="entry name" value="DUF302"/>
</dbReference>
<sequence>MAAGSTALLFSPLSCSAKSSGFRYLGCMPPLPGSLVQHSPSQPSRSTYGPVMKDQLVAVPSEKSVIDTADSLAKLIEPSGLRVFARIDHAANAADAGLDLRPTELLIFGHPMGGTPLMQDRQTAGLDLPFKALIWEDENARVWLTYAGPEHLVERHSLGASSAPVMAAIKEGVANLAGRACRD</sequence>
<name>A0A4R3PTW8_RHISU</name>
<comment type="caution">
    <text evidence="2">The sequence shown here is derived from an EMBL/GenBank/DDBJ whole genome shotgun (WGS) entry which is preliminary data.</text>
</comment>
<evidence type="ECO:0000313" key="2">
    <source>
        <dbReference type="EMBL" id="TCU09991.1"/>
    </source>
</evidence>
<dbReference type="SUPFAM" id="SSF103247">
    <property type="entry name" value="TT1751-like"/>
    <property type="match status" value="1"/>
</dbReference>
<dbReference type="Gene3D" id="3.30.310.70">
    <property type="entry name" value="TT1751-like domain"/>
    <property type="match status" value="1"/>
</dbReference>
<dbReference type="InterPro" id="IPR035923">
    <property type="entry name" value="TT1751-like_sf"/>
</dbReference>
<accession>A0A4R3PTW8</accession>
<reference evidence="2 3" key="1">
    <citation type="submission" date="2019-03" db="EMBL/GenBank/DDBJ databases">
        <title>Genomic Encyclopedia of Type Strains, Phase IV (KMG-V): Genome sequencing to study the core and pangenomes of soil and plant-associated prokaryotes.</title>
        <authorList>
            <person name="Whitman W."/>
        </authorList>
    </citation>
    <scope>NUCLEOTIDE SEQUENCE [LARGE SCALE GENOMIC DNA]</scope>
    <source>
        <strain evidence="2 3">Hc14</strain>
    </source>
</reference>
<dbReference type="EMBL" id="SMBH01000023">
    <property type="protein sequence ID" value="TCU09991.1"/>
    <property type="molecule type" value="Genomic_DNA"/>
</dbReference>
<feature type="domain" description="DUF302" evidence="1">
    <location>
        <begin position="87"/>
        <end position="147"/>
    </location>
</feature>
<dbReference type="CDD" id="cd14797">
    <property type="entry name" value="DUF302"/>
    <property type="match status" value="1"/>
</dbReference>